<proteinExistence type="predicted"/>
<dbReference type="RefSeq" id="WP_112439341.1">
    <property type="nucleotide sequence ID" value="NZ_CP030073.1"/>
</dbReference>
<gene>
    <name evidence="3" type="ORF">DN051_21970</name>
</gene>
<feature type="domain" description="DUF397" evidence="2">
    <location>
        <begin position="10"/>
        <end position="31"/>
    </location>
</feature>
<sequence>MQNSQNLTGATWRKSSYSGSSGGDCLECAPLSTATWRKSSYSGGTGGECIEVADLVPHIAVRDSKNPAHGTLTVTVEAFTAFVSAASRGALTADRA</sequence>
<dbReference type="Pfam" id="PF04149">
    <property type="entry name" value="DUF397"/>
    <property type="match status" value="2"/>
</dbReference>
<feature type="domain" description="DUF397" evidence="2">
    <location>
        <begin position="34"/>
        <end position="86"/>
    </location>
</feature>
<dbReference type="KEGG" id="scad:DN051_21970"/>
<dbReference type="AlphaFoldDB" id="A0A2Z4J1S2"/>
<dbReference type="InterPro" id="IPR007278">
    <property type="entry name" value="DUF397"/>
</dbReference>
<reference evidence="3 4" key="1">
    <citation type="journal article" date="2019" name="Int. J. Syst. Evol. Microbiol.">
        <title>Streptomyces cadmiisoli sp. nov., a novel actinomycete isolated from cadmium-contaminated soil.</title>
        <authorList>
            <person name="Li K."/>
            <person name="Tang X."/>
            <person name="Zhao J."/>
            <person name="Guo Y."/>
            <person name="Tang Y."/>
            <person name="Gao J."/>
        </authorList>
    </citation>
    <scope>NUCLEOTIDE SEQUENCE [LARGE SCALE GENOMIC DNA]</scope>
    <source>
        <strain evidence="3 4">ZFG47</strain>
    </source>
</reference>
<organism evidence="3 4">
    <name type="scientific">Streptomyces cadmiisoli</name>
    <dbReference type="NCBI Taxonomy" id="2184053"/>
    <lineage>
        <taxon>Bacteria</taxon>
        <taxon>Bacillati</taxon>
        <taxon>Actinomycetota</taxon>
        <taxon>Actinomycetes</taxon>
        <taxon>Kitasatosporales</taxon>
        <taxon>Streptomycetaceae</taxon>
        <taxon>Streptomyces</taxon>
        <taxon>Streptomyces aurantiacus group</taxon>
    </lineage>
</organism>
<accession>A0A2Z4J1S2</accession>
<feature type="region of interest" description="Disordered" evidence="1">
    <location>
        <begin position="1"/>
        <end position="23"/>
    </location>
</feature>
<evidence type="ECO:0000313" key="4">
    <source>
        <dbReference type="Proteomes" id="UP000249616"/>
    </source>
</evidence>
<evidence type="ECO:0000313" key="3">
    <source>
        <dbReference type="EMBL" id="AWW38987.1"/>
    </source>
</evidence>
<feature type="compositionally biased region" description="Polar residues" evidence="1">
    <location>
        <begin position="1"/>
        <end position="19"/>
    </location>
</feature>
<dbReference type="Proteomes" id="UP000249616">
    <property type="component" value="Chromosome"/>
</dbReference>
<dbReference type="EMBL" id="CP030073">
    <property type="protein sequence ID" value="AWW38987.1"/>
    <property type="molecule type" value="Genomic_DNA"/>
</dbReference>
<protein>
    <submittedName>
        <fullName evidence="3">DUF397 domain-containing protein</fullName>
    </submittedName>
</protein>
<keyword evidence="4" id="KW-1185">Reference proteome</keyword>
<evidence type="ECO:0000259" key="2">
    <source>
        <dbReference type="Pfam" id="PF04149"/>
    </source>
</evidence>
<evidence type="ECO:0000256" key="1">
    <source>
        <dbReference type="SAM" id="MobiDB-lite"/>
    </source>
</evidence>
<name>A0A2Z4J1S2_9ACTN</name>